<reference evidence="1 2" key="1">
    <citation type="submission" date="2020-06" db="EMBL/GenBank/DDBJ databases">
        <title>Haloterrigena sp. nov., an extremely halophilic archaeon isolated from a saline sediment.</title>
        <authorList>
            <person name="Liu B.-B."/>
        </authorList>
    </citation>
    <scope>NUCLEOTIDE SEQUENCE [LARGE SCALE GENOMIC DNA]</scope>
    <source>
        <strain evidence="1 2">SYSU A558-1</strain>
    </source>
</reference>
<sequence length="66" mass="7738">MSRKTRIKRVLERADKPLSTNEVAARASVAWHTARDDLEELHDEGAAYRTELNNRLTMWWDCEIPL</sequence>
<gene>
    <name evidence="1" type="ORF">HTZ84_21050</name>
</gene>
<name>A0ABX2LIP8_9EURY</name>
<accession>A0ABX2LIP8</accession>
<dbReference type="InterPro" id="IPR036390">
    <property type="entry name" value="WH_DNA-bd_sf"/>
</dbReference>
<dbReference type="EMBL" id="JABUQZ010000001">
    <property type="protein sequence ID" value="NUC74753.1"/>
    <property type="molecule type" value="Genomic_DNA"/>
</dbReference>
<dbReference type="Gene3D" id="1.10.10.10">
    <property type="entry name" value="Winged helix-like DNA-binding domain superfamily/Winged helix DNA-binding domain"/>
    <property type="match status" value="1"/>
</dbReference>
<dbReference type="Proteomes" id="UP001016761">
    <property type="component" value="Unassembled WGS sequence"/>
</dbReference>
<evidence type="ECO:0000313" key="1">
    <source>
        <dbReference type="EMBL" id="NUC74753.1"/>
    </source>
</evidence>
<dbReference type="InterPro" id="IPR055766">
    <property type="entry name" value="DUF7342"/>
</dbReference>
<organism evidence="1 2">
    <name type="scientific">Haloterrigena gelatinilytica</name>
    <dbReference type="NCBI Taxonomy" id="2741724"/>
    <lineage>
        <taxon>Archaea</taxon>
        <taxon>Methanobacteriati</taxon>
        <taxon>Methanobacteriota</taxon>
        <taxon>Stenosarchaea group</taxon>
        <taxon>Halobacteria</taxon>
        <taxon>Halobacteriales</taxon>
        <taxon>Natrialbaceae</taxon>
        <taxon>Haloterrigena</taxon>
    </lineage>
</organism>
<protein>
    <submittedName>
        <fullName evidence="1">DeoR family transcriptional regulator</fullName>
    </submittedName>
</protein>
<dbReference type="InterPro" id="IPR036388">
    <property type="entry name" value="WH-like_DNA-bd_sf"/>
</dbReference>
<dbReference type="RefSeq" id="WP_174682464.1">
    <property type="nucleotide sequence ID" value="NZ_JABUQZ010000001.1"/>
</dbReference>
<proteinExistence type="predicted"/>
<dbReference type="Pfam" id="PF24033">
    <property type="entry name" value="DUF7342"/>
    <property type="match status" value="1"/>
</dbReference>
<comment type="caution">
    <text evidence="1">The sequence shown here is derived from an EMBL/GenBank/DDBJ whole genome shotgun (WGS) entry which is preliminary data.</text>
</comment>
<evidence type="ECO:0000313" key="2">
    <source>
        <dbReference type="Proteomes" id="UP001016761"/>
    </source>
</evidence>
<keyword evidence="2" id="KW-1185">Reference proteome</keyword>
<dbReference type="SUPFAM" id="SSF46785">
    <property type="entry name" value="Winged helix' DNA-binding domain"/>
    <property type="match status" value="1"/>
</dbReference>